<organism evidence="2 3">
    <name type="scientific">Aspergillus ellipticus CBS 707.79</name>
    <dbReference type="NCBI Taxonomy" id="1448320"/>
    <lineage>
        <taxon>Eukaryota</taxon>
        <taxon>Fungi</taxon>
        <taxon>Dikarya</taxon>
        <taxon>Ascomycota</taxon>
        <taxon>Pezizomycotina</taxon>
        <taxon>Eurotiomycetes</taxon>
        <taxon>Eurotiomycetidae</taxon>
        <taxon>Eurotiales</taxon>
        <taxon>Aspergillaceae</taxon>
        <taxon>Aspergillus</taxon>
        <taxon>Aspergillus subgen. Circumdati</taxon>
    </lineage>
</organism>
<dbReference type="Pfam" id="PF08843">
    <property type="entry name" value="AbiEii"/>
    <property type="match status" value="1"/>
</dbReference>
<evidence type="ECO:0000313" key="2">
    <source>
        <dbReference type="EMBL" id="PYH95103.1"/>
    </source>
</evidence>
<reference evidence="2 3" key="1">
    <citation type="submission" date="2018-02" db="EMBL/GenBank/DDBJ databases">
        <title>The genomes of Aspergillus section Nigri reveals drivers in fungal speciation.</title>
        <authorList>
            <consortium name="DOE Joint Genome Institute"/>
            <person name="Vesth T.C."/>
            <person name="Nybo J."/>
            <person name="Theobald S."/>
            <person name="Brandl J."/>
            <person name="Frisvad J.C."/>
            <person name="Nielsen K.F."/>
            <person name="Lyhne E.K."/>
            <person name="Kogle M.E."/>
            <person name="Kuo A."/>
            <person name="Riley R."/>
            <person name="Clum A."/>
            <person name="Nolan M."/>
            <person name="Lipzen A."/>
            <person name="Salamov A."/>
            <person name="Henrissat B."/>
            <person name="Wiebenga A."/>
            <person name="De vries R.P."/>
            <person name="Grigoriev I.V."/>
            <person name="Mortensen U.H."/>
            <person name="Andersen M.R."/>
            <person name="Baker S.E."/>
        </authorList>
    </citation>
    <scope>NUCLEOTIDE SEQUENCE [LARGE SCALE GENOMIC DNA]</scope>
    <source>
        <strain evidence="2 3">CBS 707.79</strain>
    </source>
</reference>
<dbReference type="InterPro" id="IPR043519">
    <property type="entry name" value="NT_sf"/>
</dbReference>
<dbReference type="InterPro" id="IPR014942">
    <property type="entry name" value="AbiEii"/>
</dbReference>
<evidence type="ECO:0000256" key="1">
    <source>
        <dbReference type="SAM" id="MobiDB-lite"/>
    </source>
</evidence>
<name>A0A319DUV1_9EURO</name>
<feature type="region of interest" description="Disordered" evidence="1">
    <location>
        <begin position="1"/>
        <end position="22"/>
    </location>
</feature>
<dbReference type="Proteomes" id="UP000247810">
    <property type="component" value="Unassembled WGS sequence"/>
</dbReference>
<accession>A0A319DUV1</accession>
<dbReference type="AlphaFoldDB" id="A0A319DUV1"/>
<dbReference type="Gene3D" id="3.30.460.40">
    <property type="match status" value="1"/>
</dbReference>
<dbReference type="SUPFAM" id="SSF81301">
    <property type="entry name" value="Nucleotidyltransferase"/>
    <property type="match status" value="1"/>
</dbReference>
<keyword evidence="3" id="KW-1185">Reference proteome</keyword>
<dbReference type="VEuPathDB" id="FungiDB:BO71DRAFT_352015"/>
<sequence length="236" mass="26833">MSQAERTDQSSGAKYFGETSPKELRELESNAARARPDQLAKAASYLEQAFRGMKTAWFGGWALRLRGSRRETHDLDFLILVPSVVEVRTVLAQYSWAILAFYETAGGIQERMFIDIDEGGQVVGVDIIISGEIGTPNLSESEARESISPSFRTPQGSKVEVIHITWQVETKLTAWFARRKDSDFLDLVFLLTNYGHEIAKWSQHLDKNMREDFFQVYGSDEENQTRCEEVKKLLSL</sequence>
<dbReference type="OrthoDB" id="10066232at2759"/>
<evidence type="ECO:0000313" key="3">
    <source>
        <dbReference type="Proteomes" id="UP000247810"/>
    </source>
</evidence>
<dbReference type="EMBL" id="KZ825859">
    <property type="protein sequence ID" value="PYH95103.1"/>
    <property type="molecule type" value="Genomic_DNA"/>
</dbReference>
<dbReference type="STRING" id="1448320.A0A319DUV1"/>
<proteinExistence type="predicted"/>
<protein>
    <submittedName>
        <fullName evidence="2">Uncharacterized protein</fullName>
    </submittedName>
</protein>
<gene>
    <name evidence="2" type="ORF">BO71DRAFT_352015</name>
</gene>